<accession>A0A8J3XLQ5</accession>
<dbReference type="AlphaFoldDB" id="A0A8J3XLQ5"/>
<protein>
    <submittedName>
        <fullName evidence="3">UPF0045 protein</fullName>
    </submittedName>
</protein>
<evidence type="ECO:0000313" key="4">
    <source>
        <dbReference type="Proteomes" id="UP000644610"/>
    </source>
</evidence>
<keyword evidence="4" id="KW-1185">Reference proteome</keyword>
<dbReference type="InterPro" id="IPR029756">
    <property type="entry name" value="MTH1187/YkoF-like"/>
</dbReference>
<gene>
    <name evidence="3" type="ORF">Psi02_29460</name>
</gene>
<dbReference type="PANTHER" id="PTHR33777">
    <property type="entry name" value="UPF0045 PROTEIN ECM15"/>
    <property type="match status" value="1"/>
</dbReference>
<sequence length="101" mass="10505">MSVLVAFSVTPIGSGEDVGELVAEAVRVVRESGLPNRTDAMFTTVEGESWDEVLAVVTAAVAAVEARAPRVSVVLKADSRSGGGRLDAKVATIERHLAEEA</sequence>
<dbReference type="PANTHER" id="PTHR33777:SF1">
    <property type="entry name" value="UPF0045 PROTEIN ECM15"/>
    <property type="match status" value="1"/>
</dbReference>
<reference evidence="3" key="1">
    <citation type="submission" date="2021-01" db="EMBL/GenBank/DDBJ databases">
        <title>Whole genome shotgun sequence of Planotetraspora silvatica NBRC 100141.</title>
        <authorList>
            <person name="Komaki H."/>
            <person name="Tamura T."/>
        </authorList>
    </citation>
    <scope>NUCLEOTIDE SEQUENCE</scope>
    <source>
        <strain evidence="3">NBRC 100141</strain>
    </source>
</reference>
<evidence type="ECO:0000313" key="3">
    <source>
        <dbReference type="EMBL" id="GII46522.1"/>
    </source>
</evidence>
<dbReference type="EMBL" id="BOOQ01000017">
    <property type="protein sequence ID" value="GII46522.1"/>
    <property type="molecule type" value="Genomic_DNA"/>
</dbReference>
<dbReference type="Pfam" id="PF01910">
    <property type="entry name" value="Thiamine_BP"/>
    <property type="match status" value="1"/>
</dbReference>
<comment type="similarity">
    <text evidence="1">Belongs to the UPF0045 family.</text>
</comment>
<evidence type="ECO:0000256" key="1">
    <source>
        <dbReference type="ARBA" id="ARBA00010272"/>
    </source>
</evidence>
<dbReference type="InterPro" id="IPR002767">
    <property type="entry name" value="Thiamine_BP"/>
</dbReference>
<dbReference type="Proteomes" id="UP000644610">
    <property type="component" value="Unassembled WGS sequence"/>
</dbReference>
<dbReference type="GO" id="GO:0005829">
    <property type="term" value="C:cytosol"/>
    <property type="evidence" value="ECO:0007669"/>
    <property type="project" value="TreeGrafter"/>
</dbReference>
<evidence type="ECO:0000259" key="2">
    <source>
        <dbReference type="Pfam" id="PF01910"/>
    </source>
</evidence>
<comment type="caution">
    <text evidence="3">The sequence shown here is derived from an EMBL/GenBank/DDBJ whole genome shotgun (WGS) entry which is preliminary data.</text>
</comment>
<name>A0A8J3XLQ5_9ACTN</name>
<dbReference type="NCBIfam" id="TIGR00106">
    <property type="entry name" value="MTH1187 family thiamine-binding protein"/>
    <property type="match status" value="1"/>
</dbReference>
<proteinExistence type="inferred from homology"/>
<dbReference type="InterPro" id="IPR051614">
    <property type="entry name" value="UPF0045_domain"/>
</dbReference>
<organism evidence="3 4">
    <name type="scientific">Planotetraspora silvatica</name>
    <dbReference type="NCBI Taxonomy" id="234614"/>
    <lineage>
        <taxon>Bacteria</taxon>
        <taxon>Bacillati</taxon>
        <taxon>Actinomycetota</taxon>
        <taxon>Actinomycetes</taxon>
        <taxon>Streptosporangiales</taxon>
        <taxon>Streptosporangiaceae</taxon>
        <taxon>Planotetraspora</taxon>
    </lineage>
</organism>
<dbReference type="RefSeq" id="WP_275415195.1">
    <property type="nucleotide sequence ID" value="NZ_BAAAKY010000033.1"/>
</dbReference>
<dbReference type="SUPFAM" id="SSF89957">
    <property type="entry name" value="MTH1187/YkoF-like"/>
    <property type="match status" value="1"/>
</dbReference>
<feature type="domain" description="Thiamine-binding protein" evidence="2">
    <location>
        <begin position="5"/>
        <end position="93"/>
    </location>
</feature>
<dbReference type="Gene3D" id="3.30.70.930">
    <property type="match status" value="1"/>
</dbReference>